<dbReference type="Proteomes" id="UP000663935">
    <property type="component" value="Chromosome"/>
</dbReference>
<accession>A0ABX7SWM5</accession>
<sequence>MKNIKIIFVSLILLFANCEKVVDIDVPSIPPKLIIDASFEVFFNENPVVANTVVKLKLSADYFEETIPTVTNATVFLTNLSDNTVINFTDVNLDGSYEPTTSFIPEDNVVYELTVIHDSQTYKGKATKVKSTVINNVSQGDGTLFSGDEIELETSFTDDGTQENYYLFNFGFNNYVTIEDKYLNGSEYNFSYYINMEKVALPSTLVVTLSGVTKEYYTYFRILVDQSGQNAGGPFQSVPSSLLGNIINTTNEENFPLGYFHIGESDTFSLDLVAKN</sequence>
<dbReference type="EMBL" id="CP071795">
    <property type="protein sequence ID" value="QTD37713.1"/>
    <property type="molecule type" value="Genomic_DNA"/>
</dbReference>
<evidence type="ECO:0000313" key="1">
    <source>
        <dbReference type="EMBL" id="QTD37713.1"/>
    </source>
</evidence>
<reference evidence="1 2" key="1">
    <citation type="submission" date="2021-03" db="EMBL/GenBank/DDBJ databases">
        <title>Complete genome of Polaribacter_sp.G4M1.</title>
        <authorList>
            <person name="Jeong S.W."/>
            <person name="Bae J.W."/>
        </authorList>
    </citation>
    <scope>NUCLEOTIDE SEQUENCE [LARGE SCALE GENOMIC DNA]</scope>
    <source>
        <strain evidence="1 2">G4M1</strain>
    </source>
</reference>
<keyword evidence="2" id="KW-1185">Reference proteome</keyword>
<dbReference type="RefSeq" id="WP_207971873.1">
    <property type="nucleotide sequence ID" value="NZ_CP071795.1"/>
</dbReference>
<dbReference type="InterPro" id="IPR025345">
    <property type="entry name" value="DUF4249"/>
</dbReference>
<proteinExistence type="predicted"/>
<name>A0ABX7SWM5_9FLAO</name>
<protein>
    <submittedName>
        <fullName evidence="1">DUF4249 family protein</fullName>
    </submittedName>
</protein>
<evidence type="ECO:0000313" key="2">
    <source>
        <dbReference type="Proteomes" id="UP000663935"/>
    </source>
</evidence>
<organism evidence="1 2">
    <name type="scientific">Polaribacter batillariae</name>
    <dbReference type="NCBI Taxonomy" id="2808900"/>
    <lineage>
        <taxon>Bacteria</taxon>
        <taxon>Pseudomonadati</taxon>
        <taxon>Bacteroidota</taxon>
        <taxon>Flavobacteriia</taxon>
        <taxon>Flavobacteriales</taxon>
        <taxon>Flavobacteriaceae</taxon>
    </lineage>
</organism>
<gene>
    <name evidence="1" type="ORF">JL193_16900</name>
</gene>
<dbReference type="Pfam" id="PF14054">
    <property type="entry name" value="DUF4249"/>
    <property type="match status" value="1"/>
</dbReference>